<protein>
    <submittedName>
        <fullName evidence="3">F-box protein At5g65850-like</fullName>
    </submittedName>
</protein>
<reference evidence="3" key="2">
    <citation type="submission" date="2025-08" db="UniProtKB">
        <authorList>
            <consortium name="RefSeq"/>
        </authorList>
    </citation>
    <scope>IDENTIFICATION</scope>
    <source>
        <tissue evidence="3">Leaf</tissue>
    </source>
</reference>
<accession>A0ABM0SWS6</accession>
<gene>
    <name evidence="3" type="primary">LOC104703023</name>
</gene>
<keyword evidence="2" id="KW-1185">Reference proteome</keyword>
<dbReference type="PANTHER" id="PTHR31111">
    <property type="entry name" value="BNAA05G37150D PROTEIN-RELATED"/>
    <property type="match status" value="1"/>
</dbReference>
<organism evidence="2 3">
    <name type="scientific">Camelina sativa</name>
    <name type="common">False flax</name>
    <name type="synonym">Myagrum sativum</name>
    <dbReference type="NCBI Taxonomy" id="90675"/>
    <lineage>
        <taxon>Eukaryota</taxon>
        <taxon>Viridiplantae</taxon>
        <taxon>Streptophyta</taxon>
        <taxon>Embryophyta</taxon>
        <taxon>Tracheophyta</taxon>
        <taxon>Spermatophyta</taxon>
        <taxon>Magnoliopsida</taxon>
        <taxon>eudicotyledons</taxon>
        <taxon>Gunneridae</taxon>
        <taxon>Pentapetalae</taxon>
        <taxon>rosids</taxon>
        <taxon>malvids</taxon>
        <taxon>Brassicales</taxon>
        <taxon>Brassicaceae</taxon>
        <taxon>Camelineae</taxon>
        <taxon>Camelina</taxon>
    </lineage>
</organism>
<dbReference type="RefSeq" id="XP_010417252.1">
    <property type="nucleotide sequence ID" value="XM_010418950.1"/>
</dbReference>
<evidence type="ECO:0000313" key="3">
    <source>
        <dbReference type="RefSeq" id="XP_010417252.1"/>
    </source>
</evidence>
<name>A0ABM0SWS6_CAMSA</name>
<dbReference type="NCBIfam" id="TIGR01640">
    <property type="entry name" value="F_box_assoc_1"/>
    <property type="match status" value="1"/>
</dbReference>
<evidence type="ECO:0000313" key="2">
    <source>
        <dbReference type="Proteomes" id="UP000694864"/>
    </source>
</evidence>
<proteinExistence type="predicted"/>
<reference evidence="2" key="1">
    <citation type="journal article" date="2014" name="Nat. Commun.">
        <title>The emerging biofuel crop Camelina sativa retains a highly undifferentiated hexaploid genome structure.</title>
        <authorList>
            <person name="Kagale S."/>
            <person name="Koh C."/>
            <person name="Nixon J."/>
            <person name="Bollina V."/>
            <person name="Clarke W.E."/>
            <person name="Tuteja R."/>
            <person name="Spillane C."/>
            <person name="Robinson S.J."/>
            <person name="Links M.G."/>
            <person name="Clarke C."/>
            <person name="Higgins E.E."/>
            <person name="Huebert T."/>
            <person name="Sharpe A.G."/>
            <person name="Parkin I.A."/>
        </authorList>
    </citation>
    <scope>NUCLEOTIDE SEQUENCE [LARGE SCALE GENOMIC DNA]</scope>
    <source>
        <strain evidence="2">cv. DH55</strain>
    </source>
</reference>
<dbReference type="Pfam" id="PF08268">
    <property type="entry name" value="FBA_3"/>
    <property type="match status" value="1"/>
</dbReference>
<dbReference type="InterPro" id="IPR013187">
    <property type="entry name" value="F-box-assoc_dom_typ3"/>
</dbReference>
<evidence type="ECO:0000259" key="1">
    <source>
        <dbReference type="Pfam" id="PF08268"/>
    </source>
</evidence>
<dbReference type="InterPro" id="IPR017451">
    <property type="entry name" value="F-box-assoc_interact_dom"/>
</dbReference>
<dbReference type="Proteomes" id="UP000694864">
    <property type="component" value="Chromosome 7"/>
</dbReference>
<dbReference type="GeneID" id="104703023"/>
<feature type="domain" description="F-box associated beta-propeller type 3" evidence="1">
    <location>
        <begin position="7"/>
        <end position="314"/>
    </location>
</feature>
<dbReference type="PANTHER" id="PTHR31111:SF125">
    <property type="entry name" value="F-BOX PROTEIN CPR30-LIKE"/>
    <property type="match status" value="1"/>
</dbReference>
<sequence>MAQIPQFLFACQREVNTDVTFFSLPPQPQNVAENAPPAATNQVMHLPLNAVDDSNVIFNSIRGFVCFIYQRRLVGGNIEHVQMICKPSTQESSILPTMNTTRVRMMTYYGYDEVNNQLKVLSMTWRNGMNFDDHQVLNFGPGNAWRTIRCDVPHYSSKKGICFNGVLYYPAIDMSTGHNMIVCFDVEAEQFRILPAVIMEEMVEAVKHGSFINYNGRLGILESENMLGVDNTSTHFTMWLLNHETRVWADHIHVFPASFEDTVGEALLRFDGMITLTNEVVFSSYYPSNPFYLFYYNIITNTFRKVKIQGMEAYNYRYTCLN</sequence>